<organism evidence="8 9">
    <name type="scientific">Wallemia mellicola</name>
    <dbReference type="NCBI Taxonomy" id="1708541"/>
    <lineage>
        <taxon>Eukaryota</taxon>
        <taxon>Fungi</taxon>
        <taxon>Dikarya</taxon>
        <taxon>Basidiomycota</taxon>
        <taxon>Wallemiomycotina</taxon>
        <taxon>Wallemiomycetes</taxon>
        <taxon>Wallemiales</taxon>
        <taxon>Wallemiaceae</taxon>
        <taxon>Wallemia</taxon>
    </lineage>
</organism>
<keyword evidence="4 7" id="KW-0206">Cytoskeleton</keyword>
<comment type="caution">
    <text evidence="8">The sequence shown here is derived from an EMBL/GenBank/DDBJ whole genome shotgun (WGS) entry which is preliminary data.</text>
</comment>
<evidence type="ECO:0000313" key="8">
    <source>
        <dbReference type="EMBL" id="TIC70708.1"/>
    </source>
</evidence>
<evidence type="ECO:0000256" key="7">
    <source>
        <dbReference type="RuleBase" id="RU004301"/>
    </source>
</evidence>
<evidence type="ECO:0000256" key="5">
    <source>
        <dbReference type="ARBA" id="ARBA00040214"/>
    </source>
</evidence>
<comment type="function">
    <text evidence="6">Functions as a component of the Arp2/3 complex which is involved in regulation of actin polymerization and together with an activating nucleation-promoting factor (NPF) mediates the formation of branched actin networks.</text>
</comment>
<evidence type="ECO:0000256" key="2">
    <source>
        <dbReference type="ARBA" id="ARBA00006084"/>
    </source>
</evidence>
<proteinExistence type="inferred from homology"/>
<keyword evidence="3" id="KW-0963">Cytoplasm</keyword>
<evidence type="ECO:0000256" key="1">
    <source>
        <dbReference type="ARBA" id="ARBA00004245"/>
    </source>
</evidence>
<dbReference type="Gene3D" id="1.25.40.190">
    <property type="entry name" value="Actin-related protein 2/3 complex subunit 5"/>
    <property type="match status" value="1"/>
</dbReference>
<protein>
    <recommendedName>
        <fullName evidence="5 7">Actin-related protein 2/3 complex subunit 5</fullName>
    </recommendedName>
</protein>
<dbReference type="SUPFAM" id="SSF69103">
    <property type="entry name" value="Arp2/3 complex 16 kDa subunit ARPC5"/>
    <property type="match status" value="1"/>
</dbReference>
<dbReference type="PANTHER" id="PTHR12644">
    <property type="entry name" value="ARP2/3 COMPLEX 16 KD SUBUNIT P16-ARC"/>
    <property type="match status" value="1"/>
</dbReference>
<evidence type="ECO:0000256" key="6">
    <source>
        <dbReference type="ARBA" id="ARBA00060329"/>
    </source>
</evidence>
<gene>
    <name evidence="8" type="ORF">E3Q03_00944</name>
</gene>
<dbReference type="InterPro" id="IPR006789">
    <property type="entry name" value="ARPC5"/>
</dbReference>
<name>A0AB74KKE6_9BASI</name>
<dbReference type="GO" id="GO:0044396">
    <property type="term" value="P:actin cortical patch organization"/>
    <property type="evidence" value="ECO:0007669"/>
    <property type="project" value="UniProtKB-ARBA"/>
</dbReference>
<dbReference type="Proteomes" id="UP000305362">
    <property type="component" value="Unassembled WGS sequence"/>
</dbReference>
<comment type="similarity">
    <text evidence="2 7">Belongs to the ARPC5 family.</text>
</comment>
<sequence>MNNFRKIDIDAIEDDYLNDDDLLEIDPRSEQDALSYFTSLQAQVRGLVNGGDVTNALGLILDDPPYGPTVDSARKINTDTVIQILSSTRTSDISNVINNLQPNQQDNLMKYIYKCMSLPVAEQIGNVFLSWHEKLTQVAALAVGVTAWNDGNSEVDSNSFSLLIEKSVGDADDEFNKSINTSLQTEKSPILNIPKNKFVIRGNQCYQSVGLPPRDDLPESPYVNIGLGHCRDQDNDDLQIIYAGNTINVGKDDRCRLVNDDNLSVRCVVPI</sequence>
<accession>A0AB74KKE6</accession>
<evidence type="ECO:0000313" key="9">
    <source>
        <dbReference type="Proteomes" id="UP000305362"/>
    </source>
</evidence>
<dbReference type="GO" id="GO:0005885">
    <property type="term" value="C:Arp2/3 protein complex"/>
    <property type="evidence" value="ECO:0007669"/>
    <property type="project" value="InterPro"/>
</dbReference>
<dbReference type="GO" id="GO:0030833">
    <property type="term" value="P:regulation of actin filament polymerization"/>
    <property type="evidence" value="ECO:0007669"/>
    <property type="project" value="InterPro"/>
</dbReference>
<comment type="function">
    <text evidence="7">Functions as component of the Arp2/3 complex which is involved in regulation of actin polymerization and together with an activating nucleation-promoting factor (NPF) mediates the formation of branched actin networks. Arp2/3 complex plays a critical role in the control of cell morphogenesis via the modulation of cell polarity development.</text>
</comment>
<dbReference type="InterPro" id="IPR036743">
    <property type="entry name" value="ARPC5_sf"/>
</dbReference>
<dbReference type="GO" id="GO:0034314">
    <property type="term" value="P:Arp2/3 complex-mediated actin nucleation"/>
    <property type="evidence" value="ECO:0007669"/>
    <property type="project" value="InterPro"/>
</dbReference>
<dbReference type="AlphaFoldDB" id="A0AB74KKE6"/>
<reference evidence="8 9" key="1">
    <citation type="submission" date="2019-03" db="EMBL/GenBank/DDBJ databases">
        <title>Sequencing 25 genomes of Wallemia mellicola.</title>
        <authorList>
            <person name="Gostincar C."/>
        </authorList>
    </citation>
    <scope>NUCLEOTIDE SEQUENCE [LARGE SCALE GENOMIC DNA]</scope>
    <source>
        <strain evidence="8 9">EXF-1277</strain>
    </source>
</reference>
<dbReference type="EMBL" id="SPRV01000006">
    <property type="protein sequence ID" value="TIC70708.1"/>
    <property type="molecule type" value="Genomic_DNA"/>
</dbReference>
<evidence type="ECO:0000256" key="3">
    <source>
        <dbReference type="ARBA" id="ARBA00022490"/>
    </source>
</evidence>
<comment type="subcellular location">
    <subcellularLocation>
        <location evidence="1">Cytoplasm</location>
        <location evidence="1">Cytoskeleton</location>
    </subcellularLocation>
</comment>
<dbReference type="Pfam" id="PF04699">
    <property type="entry name" value="P16-Arc"/>
    <property type="match status" value="1"/>
</dbReference>
<evidence type="ECO:0000256" key="4">
    <source>
        <dbReference type="ARBA" id="ARBA00023212"/>
    </source>
</evidence>
<dbReference type="FunFam" id="1.25.40.190:FF:000003">
    <property type="entry name" value="Actin-related protein 2/3 complex subunit 5"/>
    <property type="match status" value="1"/>
</dbReference>